<dbReference type="OrthoDB" id="1717827at2759"/>
<keyword evidence="3" id="KW-1185">Reference proteome</keyword>
<evidence type="ECO:0000313" key="2">
    <source>
        <dbReference type="EMBL" id="GFZ19302.1"/>
    </source>
</evidence>
<protein>
    <submittedName>
        <fullName evidence="2">Tetratricopeptide repeat (TPR)-like superfamily protein</fullName>
    </submittedName>
</protein>
<dbReference type="PANTHER" id="PTHR45717:SF8">
    <property type="entry name" value="OS01G0301000 PROTEIN"/>
    <property type="match status" value="1"/>
</dbReference>
<dbReference type="GO" id="GO:0005739">
    <property type="term" value="C:mitochondrion"/>
    <property type="evidence" value="ECO:0007669"/>
    <property type="project" value="TreeGrafter"/>
</dbReference>
<proteinExistence type="inferred from homology"/>
<comment type="similarity">
    <text evidence="1">Belongs to the PPR family. P subfamily.</text>
</comment>
<reference evidence="2 3" key="1">
    <citation type="submission" date="2019-07" db="EMBL/GenBank/DDBJ databases">
        <title>De Novo Assembly of kiwifruit Actinidia rufa.</title>
        <authorList>
            <person name="Sugita-Konishi S."/>
            <person name="Sato K."/>
            <person name="Mori E."/>
            <person name="Abe Y."/>
            <person name="Kisaki G."/>
            <person name="Hamano K."/>
            <person name="Suezawa K."/>
            <person name="Otani M."/>
            <person name="Fukuda T."/>
            <person name="Manabe T."/>
            <person name="Gomi K."/>
            <person name="Tabuchi M."/>
            <person name="Akimitsu K."/>
            <person name="Kataoka I."/>
        </authorList>
    </citation>
    <scope>NUCLEOTIDE SEQUENCE [LARGE SCALE GENOMIC DNA]</scope>
    <source>
        <strain evidence="3">cv. Fuchu</strain>
    </source>
</reference>
<accession>A0A7J0H876</accession>
<comment type="caution">
    <text evidence="2">The sequence shown here is derived from an EMBL/GenBank/DDBJ whole genome shotgun (WGS) entry which is preliminary data.</text>
</comment>
<organism evidence="2 3">
    <name type="scientific">Actinidia rufa</name>
    <dbReference type="NCBI Taxonomy" id="165716"/>
    <lineage>
        <taxon>Eukaryota</taxon>
        <taxon>Viridiplantae</taxon>
        <taxon>Streptophyta</taxon>
        <taxon>Embryophyta</taxon>
        <taxon>Tracheophyta</taxon>
        <taxon>Spermatophyta</taxon>
        <taxon>Magnoliopsida</taxon>
        <taxon>eudicotyledons</taxon>
        <taxon>Gunneridae</taxon>
        <taxon>Pentapetalae</taxon>
        <taxon>asterids</taxon>
        <taxon>Ericales</taxon>
        <taxon>Actinidiaceae</taxon>
        <taxon>Actinidia</taxon>
    </lineage>
</organism>
<sequence>MLPALDKLNDIDGLKRCFEEWESSCSSYDRRLANVAIDSALKCMEAAVSAAKDNERHPKPERINFSSLLRKRKDVNGAEEFCKMLKKVNHLDSKAYLSLLHTYVPSGKPTTDMLRRMKADGIEMNLDIENFLERVCPR</sequence>
<gene>
    <name evidence="2" type="ORF">Acr_28g0000070</name>
</gene>
<dbReference type="AlphaFoldDB" id="A0A7J0H876"/>
<evidence type="ECO:0000313" key="3">
    <source>
        <dbReference type="Proteomes" id="UP000585474"/>
    </source>
</evidence>
<name>A0A7J0H876_9ERIC</name>
<dbReference type="Proteomes" id="UP000585474">
    <property type="component" value="Unassembled WGS sequence"/>
</dbReference>
<dbReference type="EMBL" id="BJWL01000028">
    <property type="protein sequence ID" value="GFZ19302.1"/>
    <property type="molecule type" value="Genomic_DNA"/>
</dbReference>
<dbReference type="PANTHER" id="PTHR45717">
    <property type="entry name" value="OS12G0527900 PROTEIN"/>
    <property type="match status" value="1"/>
</dbReference>
<evidence type="ECO:0000256" key="1">
    <source>
        <dbReference type="ARBA" id="ARBA00007626"/>
    </source>
</evidence>